<feature type="transmembrane region" description="Helical" evidence="1">
    <location>
        <begin position="239"/>
        <end position="266"/>
    </location>
</feature>
<keyword evidence="1" id="KW-0472">Membrane</keyword>
<keyword evidence="3" id="KW-1185">Reference proteome</keyword>
<keyword evidence="1" id="KW-1133">Transmembrane helix</keyword>
<dbReference type="EMBL" id="BIFT01000001">
    <property type="protein sequence ID" value="GCE28094.1"/>
    <property type="molecule type" value="Genomic_DNA"/>
</dbReference>
<reference evidence="3" key="1">
    <citation type="submission" date="2018-12" db="EMBL/GenBank/DDBJ databases">
        <title>Tengunoibacter tsumagoiensis gen. nov., sp. nov., Dictyobacter kobayashii sp. nov., D. alpinus sp. nov., and D. joshuensis sp. nov. and description of Dictyobacteraceae fam. nov. within the order Ktedonobacterales isolated from Tengu-no-mugimeshi.</title>
        <authorList>
            <person name="Wang C.M."/>
            <person name="Zheng Y."/>
            <person name="Sakai Y."/>
            <person name="Toyoda A."/>
            <person name="Minakuchi Y."/>
            <person name="Abe K."/>
            <person name="Yokota A."/>
            <person name="Yabe S."/>
        </authorList>
    </citation>
    <scope>NUCLEOTIDE SEQUENCE [LARGE SCALE GENOMIC DNA]</scope>
    <source>
        <strain evidence="3">Uno16</strain>
    </source>
</reference>
<dbReference type="AlphaFoldDB" id="A0A402B9P3"/>
<comment type="caution">
    <text evidence="2">The sequence shown here is derived from an EMBL/GenBank/DDBJ whole genome shotgun (WGS) entry which is preliminary data.</text>
</comment>
<gene>
    <name evidence="2" type="ORF">KDA_35780</name>
</gene>
<sequence length="621" mass="67625">MSLFSDIANTIGHTVESLATSVGVDASMLETIVNELDGNGVDVFSFSARLGLSVEAFLSGIVNLMRGDPHQLLLQRLTGPAKPLDTTLSLLAQQWAQAASLHQDTAQAIDAHMKELFQGSGTASSYDGPGAESLLKTHQDYHKYFTVLIEHAQTQHMYHATLEGHVNAYLSQAPGSVYSLSAPMAALSVLTLDTATMSPPPSVLDDPVVQGVEQAIEWVAVTGEQAEQEDGDPTEGTQFIIFIVLVIVLVVLVIVLVLVVLGSMLYDELIGYQTQQKNTLPTPVPPPGVGPGPSPLNLLTPEQQRLHNDVVSRLGYTTLEIDELIKAGYLDPDAIAAIIKGGIGTFTVFNDPNTAKMMNELTTAQQLKFIGIAELYQATHPGLTSAQVQNYLSYMKMKGQGQQIYNELTSTDPNSLARRYAVDTQRMLDRFNKDFWNPITSVTDPFTFTNAQIEGSYKYLVGFWGEWASVKLADANHQLVHFGVPIAGGEVDIQEKDGSGNPLKWIEIKNGSVKSNWRSALKQVQNYINQGATEVVIQLPQQGKPGYPLPGAQQIQNIQDIKNVHPAIVFDVVVATPTDAKSLKDLQYLENKFKDIHFKLIPPASSIPYDPPAGDWGSLLP</sequence>
<proteinExistence type="predicted"/>
<name>A0A402B9P3_9CHLR</name>
<evidence type="ECO:0000313" key="3">
    <source>
        <dbReference type="Proteomes" id="UP000287171"/>
    </source>
</evidence>
<dbReference type="Proteomes" id="UP000287171">
    <property type="component" value="Unassembled WGS sequence"/>
</dbReference>
<keyword evidence="1" id="KW-0812">Transmembrane</keyword>
<organism evidence="2 3">
    <name type="scientific">Dictyobacter alpinus</name>
    <dbReference type="NCBI Taxonomy" id="2014873"/>
    <lineage>
        <taxon>Bacteria</taxon>
        <taxon>Bacillati</taxon>
        <taxon>Chloroflexota</taxon>
        <taxon>Ktedonobacteria</taxon>
        <taxon>Ktedonobacterales</taxon>
        <taxon>Dictyobacteraceae</taxon>
        <taxon>Dictyobacter</taxon>
    </lineage>
</organism>
<evidence type="ECO:0000256" key="1">
    <source>
        <dbReference type="SAM" id="Phobius"/>
    </source>
</evidence>
<evidence type="ECO:0000313" key="2">
    <source>
        <dbReference type="EMBL" id="GCE28094.1"/>
    </source>
</evidence>
<protein>
    <submittedName>
        <fullName evidence="2">Uncharacterized protein</fullName>
    </submittedName>
</protein>
<accession>A0A402B9P3</accession>